<dbReference type="Gene3D" id="3.30.1370.110">
    <property type="match status" value="1"/>
</dbReference>
<dbReference type="Pfam" id="PF01713">
    <property type="entry name" value="Smr"/>
    <property type="match status" value="1"/>
</dbReference>
<dbReference type="SMART" id="SM00463">
    <property type="entry name" value="SMR"/>
    <property type="match status" value="1"/>
</dbReference>
<sequence>MPGGRKRPRKPAAPPELTGEDATLWEALAASVRPLKGRPKPPPLSPRRPDVPDRGADRLPDEWFREGGPAPTPGIDRKTRRRIAKGHTDVDRALDLHGMTQDGAYNALKGAIEGAIRRGDKTLLVVTGKGGARFNQIGALPAMFRRREDFEQHGGVLRRMLPLWLESGELRPFVESYGPAADEHGGDGAFYIRLRKRLPGSRRKTGDEA</sequence>
<evidence type="ECO:0000313" key="4">
    <source>
        <dbReference type="Proteomes" id="UP001217500"/>
    </source>
</evidence>
<dbReference type="PANTHER" id="PTHR35562:SF2">
    <property type="entry name" value="DNA ENDONUCLEASE SMRA-RELATED"/>
    <property type="match status" value="1"/>
</dbReference>
<dbReference type="PANTHER" id="PTHR35562">
    <property type="entry name" value="DNA ENDONUCLEASE SMRA-RELATED"/>
    <property type="match status" value="1"/>
</dbReference>
<dbReference type="SUPFAM" id="SSF160443">
    <property type="entry name" value="SMR domain-like"/>
    <property type="match status" value="1"/>
</dbReference>
<dbReference type="KEGG" id="gso:PH603_02525"/>
<accession>A0AAE9XVH7</accession>
<evidence type="ECO:0000256" key="1">
    <source>
        <dbReference type="SAM" id="MobiDB-lite"/>
    </source>
</evidence>
<proteinExistence type="predicted"/>
<protein>
    <submittedName>
        <fullName evidence="3">Smr/MutS family protein</fullName>
    </submittedName>
</protein>
<feature type="compositionally biased region" description="Basic residues" evidence="1">
    <location>
        <begin position="1"/>
        <end position="10"/>
    </location>
</feature>
<dbReference type="PROSITE" id="PS50828">
    <property type="entry name" value="SMR"/>
    <property type="match status" value="1"/>
</dbReference>
<keyword evidence="4" id="KW-1185">Reference proteome</keyword>
<organism evidence="3 4">
    <name type="scientific">Gimibacter soli</name>
    <dbReference type="NCBI Taxonomy" id="3024400"/>
    <lineage>
        <taxon>Bacteria</taxon>
        <taxon>Pseudomonadati</taxon>
        <taxon>Pseudomonadota</taxon>
        <taxon>Alphaproteobacteria</taxon>
        <taxon>Kordiimonadales</taxon>
        <taxon>Temperatibacteraceae</taxon>
        <taxon>Gimibacter</taxon>
    </lineage>
</organism>
<dbReference type="Proteomes" id="UP001217500">
    <property type="component" value="Chromosome"/>
</dbReference>
<evidence type="ECO:0000259" key="2">
    <source>
        <dbReference type="PROSITE" id="PS50828"/>
    </source>
</evidence>
<reference evidence="3" key="1">
    <citation type="submission" date="2023-01" db="EMBL/GenBank/DDBJ databases">
        <title>The genome sequence of Kordiimonadaceae bacterium 6D33.</title>
        <authorList>
            <person name="Liu Y."/>
        </authorList>
    </citation>
    <scope>NUCLEOTIDE SEQUENCE</scope>
    <source>
        <strain evidence="3">6D33</strain>
    </source>
</reference>
<feature type="compositionally biased region" description="Basic and acidic residues" evidence="1">
    <location>
        <begin position="47"/>
        <end position="65"/>
    </location>
</feature>
<feature type="domain" description="Smr" evidence="2">
    <location>
        <begin position="94"/>
        <end position="195"/>
    </location>
</feature>
<name>A0AAE9XVH7_9PROT</name>
<dbReference type="InterPro" id="IPR002625">
    <property type="entry name" value="Smr_dom"/>
</dbReference>
<dbReference type="EMBL" id="CP116805">
    <property type="protein sequence ID" value="WCL54633.1"/>
    <property type="molecule type" value="Genomic_DNA"/>
</dbReference>
<dbReference type="RefSeq" id="WP_289504352.1">
    <property type="nucleotide sequence ID" value="NZ_CP116805.1"/>
</dbReference>
<feature type="region of interest" description="Disordered" evidence="1">
    <location>
        <begin position="1"/>
        <end position="77"/>
    </location>
</feature>
<dbReference type="InterPro" id="IPR036063">
    <property type="entry name" value="Smr_dom_sf"/>
</dbReference>
<gene>
    <name evidence="3" type="ORF">PH603_02525</name>
</gene>
<evidence type="ECO:0000313" key="3">
    <source>
        <dbReference type="EMBL" id="WCL54633.1"/>
    </source>
</evidence>
<dbReference type="AlphaFoldDB" id="A0AAE9XVH7"/>